<keyword evidence="2 3" id="KW-0238">DNA-binding</keyword>
<evidence type="ECO:0000256" key="3">
    <source>
        <dbReference type="PROSITE-ProRule" id="PRU00335"/>
    </source>
</evidence>
<feature type="domain" description="HTH tetR-type" evidence="4">
    <location>
        <begin position="1"/>
        <end position="61"/>
    </location>
</feature>
<reference evidence="5 6" key="1">
    <citation type="submission" date="2016-10" db="EMBL/GenBank/DDBJ databases">
        <authorList>
            <person name="de Groot N.N."/>
        </authorList>
    </citation>
    <scope>NUCLEOTIDE SEQUENCE [LARGE SCALE GENOMIC DNA]</scope>
    <source>
        <strain evidence="5 6">DSM 21633</strain>
    </source>
</reference>
<keyword evidence="6" id="KW-1185">Reference proteome</keyword>
<dbReference type="Gene3D" id="1.10.357.10">
    <property type="entry name" value="Tetracycline Repressor, domain 2"/>
    <property type="match status" value="1"/>
</dbReference>
<dbReference type="PANTHER" id="PTHR43479:SF22">
    <property type="entry name" value="TRANSCRIPTIONAL REGULATOR, TETR FAMILY"/>
    <property type="match status" value="1"/>
</dbReference>
<dbReference type="Pfam" id="PF00440">
    <property type="entry name" value="TetR_N"/>
    <property type="match status" value="1"/>
</dbReference>
<proteinExistence type="predicted"/>
<gene>
    <name evidence="5" type="ORF">SAMN05216362_1612</name>
</gene>
<evidence type="ECO:0000256" key="2">
    <source>
        <dbReference type="ARBA" id="ARBA00023125"/>
    </source>
</evidence>
<dbReference type="PANTHER" id="PTHR43479">
    <property type="entry name" value="ACREF/ENVCD OPERON REPRESSOR-RELATED"/>
    <property type="match status" value="1"/>
</dbReference>
<dbReference type="EMBL" id="FOES01000061">
    <property type="protein sequence ID" value="SER21698.1"/>
    <property type="molecule type" value="Genomic_DNA"/>
</dbReference>
<protein>
    <submittedName>
        <fullName evidence="5">Transcriptional regulator, TetR family</fullName>
    </submittedName>
</protein>
<dbReference type="PROSITE" id="PS50977">
    <property type="entry name" value="HTH_TETR_2"/>
    <property type="match status" value="1"/>
</dbReference>
<feature type="DNA-binding region" description="H-T-H motif" evidence="3">
    <location>
        <begin position="24"/>
        <end position="43"/>
    </location>
</feature>
<accession>A0A1H9MDD3</accession>
<name>A0A1H9MDD3_9BACI</name>
<dbReference type="STRING" id="571933.SAMN05216362_1612"/>
<dbReference type="InterPro" id="IPR009057">
    <property type="entry name" value="Homeodomain-like_sf"/>
</dbReference>
<evidence type="ECO:0000259" key="4">
    <source>
        <dbReference type="PROSITE" id="PS50977"/>
    </source>
</evidence>
<dbReference type="OrthoDB" id="9812993at2"/>
<organism evidence="5 6">
    <name type="scientific">Piscibacillus halophilus</name>
    <dbReference type="NCBI Taxonomy" id="571933"/>
    <lineage>
        <taxon>Bacteria</taxon>
        <taxon>Bacillati</taxon>
        <taxon>Bacillota</taxon>
        <taxon>Bacilli</taxon>
        <taxon>Bacillales</taxon>
        <taxon>Bacillaceae</taxon>
        <taxon>Piscibacillus</taxon>
    </lineage>
</organism>
<keyword evidence="1" id="KW-0678">Repressor</keyword>
<dbReference type="InterPro" id="IPR050624">
    <property type="entry name" value="HTH-type_Tx_Regulator"/>
</dbReference>
<dbReference type="Proteomes" id="UP000199427">
    <property type="component" value="Unassembled WGS sequence"/>
</dbReference>
<dbReference type="AlphaFoldDB" id="A0A1H9MDD3"/>
<dbReference type="GO" id="GO:0003677">
    <property type="term" value="F:DNA binding"/>
    <property type="evidence" value="ECO:0007669"/>
    <property type="project" value="UniProtKB-UniRule"/>
</dbReference>
<dbReference type="PRINTS" id="PR00455">
    <property type="entry name" value="HTHTETR"/>
</dbReference>
<evidence type="ECO:0000313" key="5">
    <source>
        <dbReference type="EMBL" id="SER21698.1"/>
    </source>
</evidence>
<dbReference type="SUPFAM" id="SSF46689">
    <property type="entry name" value="Homeodomain-like"/>
    <property type="match status" value="1"/>
</dbReference>
<sequence>MDYKDILITKATELFSKKGFHQTSVQELATTTGISKGAFYKYYSSKESLLVEILRQNHLEIVKQASIESLEGAQGEDLLTKQIMNELNQWMKKRDFYNVLFRDFPPQENEQIKEVMNHFRESMMQSHKDVLIQSFGNSVRPYLLDIVTILEGILKEYVFTIIFDQHQVNIPRLAQLISNSIASMVSSINQVEPVLGKGDLSLKDELNLKLETIRRQTSQTRLTLDEEKIHSSLDLIEKEIFSDKPQFIMIEAFIHYLKQEESLLGDIQILERIIESYMREA</sequence>
<dbReference type="RefSeq" id="WP_091776108.1">
    <property type="nucleotide sequence ID" value="NZ_FOES01000061.1"/>
</dbReference>
<evidence type="ECO:0000256" key="1">
    <source>
        <dbReference type="ARBA" id="ARBA00022491"/>
    </source>
</evidence>
<dbReference type="InterPro" id="IPR001647">
    <property type="entry name" value="HTH_TetR"/>
</dbReference>
<evidence type="ECO:0000313" key="6">
    <source>
        <dbReference type="Proteomes" id="UP000199427"/>
    </source>
</evidence>